<dbReference type="EMBL" id="NWTC01000013">
    <property type="protein sequence ID" value="PDT46455.1"/>
    <property type="molecule type" value="Genomic_DNA"/>
</dbReference>
<evidence type="ECO:0000313" key="2">
    <source>
        <dbReference type="Proteomes" id="UP000220353"/>
    </source>
</evidence>
<dbReference type="NCBIfam" id="TIGR02444">
    <property type="entry name" value="TIGR02444 family protein"/>
    <property type="match status" value="1"/>
</dbReference>
<comment type="caution">
    <text evidence="1">The sequence shown here is derived from an EMBL/GenBank/DDBJ whole genome shotgun (WGS) entry which is preliminary data.</text>
</comment>
<dbReference type="Proteomes" id="UP000220353">
    <property type="component" value="Unassembled WGS sequence"/>
</dbReference>
<evidence type="ECO:0000313" key="1">
    <source>
        <dbReference type="EMBL" id="PDT46455.1"/>
    </source>
</evidence>
<sequence>MADQRQGLWDFALQLYAAPGVGEACFTLQDECRVDVPLLLFSAWLSKQSVALTASDLARIDGIVADWRSEVVQPLRAVRRRLKSGPYPAPTTVTEALRNGVKGVELSSEKIELAVLETEGEALIAAGAFAVDATGNLAVVLRHFRAADPGAKAAQALAVIETALAAL</sequence>
<dbReference type="Pfam" id="PF09523">
    <property type="entry name" value="DUF2390"/>
    <property type="match status" value="1"/>
</dbReference>
<protein>
    <submittedName>
        <fullName evidence="1">TIGR02444 family protein</fullName>
    </submittedName>
</protein>
<accession>A0A2A6LVM4</accession>
<dbReference type="AlphaFoldDB" id="A0A2A6LVM4"/>
<organism evidence="1 2">
    <name type="scientific">Rhizobium fredii</name>
    <name type="common">Sinorhizobium fredii</name>
    <dbReference type="NCBI Taxonomy" id="380"/>
    <lineage>
        <taxon>Bacteria</taxon>
        <taxon>Pseudomonadati</taxon>
        <taxon>Pseudomonadota</taxon>
        <taxon>Alphaproteobacteria</taxon>
        <taxon>Hyphomicrobiales</taxon>
        <taxon>Rhizobiaceae</taxon>
        <taxon>Sinorhizobium/Ensifer group</taxon>
        <taxon>Sinorhizobium</taxon>
    </lineage>
</organism>
<gene>
    <name evidence="1" type="ORF">CO661_17790</name>
</gene>
<reference evidence="1 2" key="1">
    <citation type="submission" date="2017-09" db="EMBL/GenBank/DDBJ databases">
        <title>Comparative genomics of rhizobia isolated from Phaseolus vulgaris in China.</title>
        <authorList>
            <person name="Tong W."/>
        </authorList>
    </citation>
    <scope>NUCLEOTIDE SEQUENCE [LARGE SCALE GENOMIC DNA]</scope>
    <source>
        <strain evidence="1 2">PCH1</strain>
    </source>
</reference>
<dbReference type="InterPro" id="IPR012659">
    <property type="entry name" value="CHP02444"/>
</dbReference>
<dbReference type="RefSeq" id="WP_042776196.1">
    <property type="nucleotide sequence ID" value="NZ_NWTC01000013.1"/>
</dbReference>
<name>A0A2A6LVM4_RHIFR</name>
<proteinExistence type="predicted"/>